<gene>
    <name evidence="5" type="ORF">FHX72_002252</name>
</gene>
<evidence type="ECO:0000313" key="6">
    <source>
        <dbReference type="Proteomes" id="UP000545286"/>
    </source>
</evidence>
<comment type="caution">
    <text evidence="5">The sequence shown here is derived from an EMBL/GenBank/DDBJ whole genome shotgun (WGS) entry which is preliminary data.</text>
</comment>
<dbReference type="Gene3D" id="3.40.50.150">
    <property type="entry name" value="Vaccinia Virus protein VP39"/>
    <property type="match status" value="1"/>
</dbReference>
<keyword evidence="3" id="KW-0808">Transferase</keyword>
<dbReference type="AlphaFoldDB" id="A0A7W4UQE2"/>
<dbReference type="SUPFAM" id="SSF53335">
    <property type="entry name" value="S-adenosyl-L-methionine-dependent methyltransferases"/>
    <property type="match status" value="1"/>
</dbReference>
<dbReference type="PANTHER" id="PTHR44942">
    <property type="entry name" value="METHYLTRANSF_11 DOMAIN-CONTAINING PROTEIN"/>
    <property type="match status" value="1"/>
</dbReference>
<dbReference type="InterPro" id="IPR029063">
    <property type="entry name" value="SAM-dependent_MTases_sf"/>
</dbReference>
<reference evidence="5 6" key="1">
    <citation type="submission" date="2020-08" db="EMBL/GenBank/DDBJ databases">
        <title>Sequencing the genomes of 1000 actinobacteria strains.</title>
        <authorList>
            <person name="Klenk H.-P."/>
        </authorList>
    </citation>
    <scope>NUCLEOTIDE SEQUENCE [LARGE SCALE GENOMIC DNA]</scope>
    <source>
        <strain evidence="5 6">DSM 20419</strain>
    </source>
</reference>
<dbReference type="Proteomes" id="UP000545286">
    <property type="component" value="Unassembled WGS sequence"/>
</dbReference>
<dbReference type="PANTHER" id="PTHR44942:SF4">
    <property type="entry name" value="METHYLTRANSFERASE TYPE 11 DOMAIN-CONTAINING PROTEIN"/>
    <property type="match status" value="1"/>
</dbReference>
<evidence type="ECO:0000259" key="4">
    <source>
        <dbReference type="Pfam" id="PF08241"/>
    </source>
</evidence>
<proteinExistence type="inferred from homology"/>
<evidence type="ECO:0000256" key="2">
    <source>
        <dbReference type="ARBA" id="ARBA00022603"/>
    </source>
</evidence>
<evidence type="ECO:0000256" key="3">
    <source>
        <dbReference type="ARBA" id="ARBA00022679"/>
    </source>
</evidence>
<name>A0A7W4UQE2_9MICO</name>
<feature type="domain" description="Methyltransferase type 11" evidence="4">
    <location>
        <begin position="43"/>
        <end position="133"/>
    </location>
</feature>
<keyword evidence="6" id="KW-1185">Reference proteome</keyword>
<dbReference type="GO" id="GO:0008757">
    <property type="term" value="F:S-adenosylmethionine-dependent methyltransferase activity"/>
    <property type="evidence" value="ECO:0007669"/>
    <property type="project" value="InterPro"/>
</dbReference>
<accession>A0A7W4UQE2</accession>
<evidence type="ECO:0000256" key="1">
    <source>
        <dbReference type="ARBA" id="ARBA00008361"/>
    </source>
</evidence>
<dbReference type="Pfam" id="PF08241">
    <property type="entry name" value="Methyltransf_11"/>
    <property type="match status" value="1"/>
</dbReference>
<protein>
    <submittedName>
        <fullName evidence="5">Ubiquinone/menaquinone biosynthesis C-methylase UbiE</fullName>
    </submittedName>
</protein>
<dbReference type="CDD" id="cd02440">
    <property type="entry name" value="AdoMet_MTases"/>
    <property type="match status" value="1"/>
</dbReference>
<dbReference type="InterPro" id="IPR051052">
    <property type="entry name" value="Diverse_substrate_MTase"/>
</dbReference>
<dbReference type="InterPro" id="IPR013216">
    <property type="entry name" value="Methyltransf_11"/>
</dbReference>
<dbReference type="GO" id="GO:0032259">
    <property type="term" value="P:methylation"/>
    <property type="evidence" value="ECO:0007669"/>
    <property type="project" value="UniProtKB-KW"/>
</dbReference>
<keyword evidence="5" id="KW-0830">Ubiquinone</keyword>
<dbReference type="RefSeq" id="WP_183625029.1">
    <property type="nucleotide sequence ID" value="NZ_JACHWJ010000003.1"/>
</dbReference>
<sequence>MTHTDARNWFDEGGQAYAQFRPTYPTSLAAELAQLALSTDLAVDVGCGNGQFTTTLAESFDHVVGLDPSHEQIANAAPHPRVEYQQAPAESLPPTLGDGSVGLVSAAQAAHWFDLPRFYDEVTRVSADGGIIALLCYGILRIDDPSINRRAQQFYAEDLDAYWPPSRRLVEREYRDLPFPFEEIEFQAPSIQKRLTLDALLGYFSTWSAVRAAREAGQARLLEDVGRDLAELWGDPATERLTTWPIGGRVGWVRRTGA</sequence>
<keyword evidence="2 5" id="KW-0489">Methyltransferase</keyword>
<comment type="similarity">
    <text evidence="1">Belongs to the methyltransferase superfamily.</text>
</comment>
<dbReference type="EMBL" id="JACHWJ010000003">
    <property type="protein sequence ID" value="MBB2958107.1"/>
    <property type="molecule type" value="Genomic_DNA"/>
</dbReference>
<organism evidence="5 6">
    <name type="scientific">Pseudoclavibacter helvolus</name>
    <dbReference type="NCBI Taxonomy" id="255205"/>
    <lineage>
        <taxon>Bacteria</taxon>
        <taxon>Bacillati</taxon>
        <taxon>Actinomycetota</taxon>
        <taxon>Actinomycetes</taxon>
        <taxon>Micrococcales</taxon>
        <taxon>Microbacteriaceae</taxon>
        <taxon>Pseudoclavibacter</taxon>
    </lineage>
</organism>
<evidence type="ECO:0000313" key="5">
    <source>
        <dbReference type="EMBL" id="MBB2958107.1"/>
    </source>
</evidence>